<dbReference type="GO" id="GO:0019509">
    <property type="term" value="P:L-methionine salvage from methylthioadenosine"/>
    <property type="evidence" value="ECO:0007669"/>
    <property type="project" value="TreeGrafter"/>
</dbReference>
<evidence type="ECO:0000259" key="3">
    <source>
        <dbReference type="Pfam" id="PF00596"/>
    </source>
</evidence>
<evidence type="ECO:0000313" key="4">
    <source>
        <dbReference type="EMBL" id="KAJ7373703.1"/>
    </source>
</evidence>
<dbReference type="Gene3D" id="3.40.225.10">
    <property type="entry name" value="Class II aldolase/adducin N-terminal domain"/>
    <property type="match status" value="1"/>
</dbReference>
<dbReference type="AlphaFoldDB" id="A0A9W9Z4P0"/>
<dbReference type="InterPro" id="IPR001303">
    <property type="entry name" value="Aldolase_II/adducin_N"/>
</dbReference>
<proteinExistence type="inferred from homology"/>
<keyword evidence="5" id="KW-1185">Reference proteome</keyword>
<evidence type="ECO:0000256" key="1">
    <source>
        <dbReference type="ARBA" id="ARBA00006274"/>
    </source>
</evidence>
<evidence type="ECO:0000256" key="2">
    <source>
        <dbReference type="ARBA" id="ARBA00060021"/>
    </source>
</evidence>
<reference evidence="4" key="1">
    <citation type="submission" date="2023-01" db="EMBL/GenBank/DDBJ databases">
        <title>Genome assembly of the deep-sea coral Lophelia pertusa.</title>
        <authorList>
            <person name="Herrera S."/>
            <person name="Cordes E."/>
        </authorList>
    </citation>
    <scope>NUCLEOTIDE SEQUENCE</scope>
    <source>
        <strain evidence="4">USNM1676648</strain>
        <tissue evidence="4">Polyp</tissue>
    </source>
</reference>
<organism evidence="4 5">
    <name type="scientific">Desmophyllum pertusum</name>
    <dbReference type="NCBI Taxonomy" id="174260"/>
    <lineage>
        <taxon>Eukaryota</taxon>
        <taxon>Metazoa</taxon>
        <taxon>Cnidaria</taxon>
        <taxon>Anthozoa</taxon>
        <taxon>Hexacorallia</taxon>
        <taxon>Scleractinia</taxon>
        <taxon>Caryophylliina</taxon>
        <taxon>Caryophylliidae</taxon>
        <taxon>Desmophyllum</taxon>
    </lineage>
</organism>
<comment type="function">
    <text evidence="2">Catalyzes the dehydration of methylthioribulose-1-phosphate (MTRu-1-P) into 2,3-diketo-5-methylthiopentyl-1-phosphate (DK-MTP-1-P). Functions in the methionine salvage pathway, which plays a key role in cancer, apoptosis, microbial proliferation and inflammation. May inhibit the CASP1-related inflammatory response (pyroptosis), the CASP9-dependent apoptotic pathway and the cytochrome c-dependent and APAF1-mediated cell death.</text>
</comment>
<gene>
    <name evidence="4" type="ORF">OS493_011312</name>
</gene>
<dbReference type="SUPFAM" id="SSF53639">
    <property type="entry name" value="AraD/HMP-PK domain-like"/>
    <property type="match status" value="1"/>
</dbReference>
<comment type="caution">
    <text evidence="4">The sequence shown here is derived from an EMBL/GenBank/DDBJ whole genome shotgun (WGS) entry which is preliminary data.</text>
</comment>
<dbReference type="FunFam" id="3.40.225.10:FF:000003">
    <property type="entry name" value="Methylthioribulose-1-phosphate dehydratase"/>
    <property type="match status" value="1"/>
</dbReference>
<dbReference type="EMBL" id="MU826830">
    <property type="protein sequence ID" value="KAJ7373703.1"/>
    <property type="molecule type" value="Genomic_DNA"/>
</dbReference>
<sequence>MAGLGSTSIEHSEYSKDPEHPINLIPELCRQFYHLDWVTAPEEESASSVEMRSLLHPLGFRRKEIKVSSNPMTCLCVTLTKNELYSPPPEKKTHEKSVYSIVYECFQNERSRSCNSHALQALRHGHPAVPGKEFRITHQEMIKGLKKDSTGVYYRYNEELVIPIIENTPEERDLKESMARAMVQYPDSCAVLVRRHGVYIWGETWQKAKTMCECLDYLCDIATQMKLQGLDPAAKPKENINNGN</sequence>
<dbReference type="PANTHER" id="PTHR10640">
    <property type="entry name" value="METHYLTHIORIBULOSE-1-PHOSPHATE DEHYDRATASE"/>
    <property type="match status" value="1"/>
</dbReference>
<dbReference type="GO" id="GO:0046570">
    <property type="term" value="F:methylthioribulose 1-phosphate dehydratase activity"/>
    <property type="evidence" value="ECO:0007669"/>
    <property type="project" value="TreeGrafter"/>
</dbReference>
<dbReference type="Pfam" id="PF00596">
    <property type="entry name" value="Aldolase_II"/>
    <property type="match status" value="1"/>
</dbReference>
<evidence type="ECO:0000313" key="5">
    <source>
        <dbReference type="Proteomes" id="UP001163046"/>
    </source>
</evidence>
<dbReference type="OrthoDB" id="191080at2759"/>
<accession>A0A9W9Z4P0</accession>
<name>A0A9W9Z4P0_9CNID</name>
<dbReference type="PANTHER" id="PTHR10640:SF7">
    <property type="entry name" value="METHYLTHIORIBULOSE-1-PHOSPHATE DEHYDRATASE"/>
    <property type="match status" value="1"/>
</dbReference>
<dbReference type="InterPro" id="IPR036409">
    <property type="entry name" value="Aldolase_II/adducin_N_sf"/>
</dbReference>
<comment type="similarity">
    <text evidence="1">Belongs to the aldolase class II family. Adducin subfamily.</text>
</comment>
<dbReference type="Proteomes" id="UP001163046">
    <property type="component" value="Unassembled WGS sequence"/>
</dbReference>
<dbReference type="GO" id="GO:0005737">
    <property type="term" value="C:cytoplasm"/>
    <property type="evidence" value="ECO:0007669"/>
    <property type="project" value="TreeGrafter"/>
</dbReference>
<protein>
    <recommendedName>
        <fullName evidence="3">Class II aldolase/adducin N-terminal domain-containing protein</fullName>
    </recommendedName>
</protein>
<feature type="domain" description="Class II aldolase/adducin N-terminal" evidence="3">
    <location>
        <begin position="139"/>
        <end position="222"/>
    </location>
</feature>